<dbReference type="InterPro" id="IPR040225">
    <property type="entry name" value="GIL1-like"/>
</dbReference>
<organism evidence="4 5">
    <name type="scientific">Dillenia turbinata</name>
    <dbReference type="NCBI Taxonomy" id="194707"/>
    <lineage>
        <taxon>Eukaryota</taxon>
        <taxon>Viridiplantae</taxon>
        <taxon>Streptophyta</taxon>
        <taxon>Embryophyta</taxon>
        <taxon>Tracheophyta</taxon>
        <taxon>Spermatophyta</taxon>
        <taxon>Magnoliopsida</taxon>
        <taxon>eudicotyledons</taxon>
        <taxon>Gunneridae</taxon>
        <taxon>Pentapetalae</taxon>
        <taxon>Dilleniales</taxon>
        <taxon>Dilleniaceae</taxon>
        <taxon>Dillenia</taxon>
    </lineage>
</organism>
<dbReference type="GO" id="GO:0009959">
    <property type="term" value="P:negative gravitropism"/>
    <property type="evidence" value="ECO:0007669"/>
    <property type="project" value="InterPro"/>
</dbReference>
<evidence type="ECO:0000313" key="5">
    <source>
        <dbReference type="Proteomes" id="UP001370490"/>
    </source>
</evidence>
<comment type="caution">
    <text evidence="4">The sequence shown here is derived from an EMBL/GenBank/DDBJ whole genome shotgun (WGS) entry which is preliminary data.</text>
</comment>
<evidence type="ECO:0000259" key="3">
    <source>
        <dbReference type="Pfam" id="PF24994"/>
    </source>
</evidence>
<reference evidence="4 5" key="1">
    <citation type="submission" date="2023-12" db="EMBL/GenBank/DDBJ databases">
        <title>A high-quality genome assembly for Dillenia turbinata (Dilleniales).</title>
        <authorList>
            <person name="Chanderbali A."/>
        </authorList>
    </citation>
    <scope>NUCLEOTIDE SEQUENCE [LARGE SCALE GENOMIC DNA]</scope>
    <source>
        <strain evidence="4">LSX21</strain>
        <tissue evidence="4">Leaf</tissue>
    </source>
</reference>
<evidence type="ECO:0000256" key="1">
    <source>
        <dbReference type="SAM" id="Coils"/>
    </source>
</evidence>
<dbReference type="InterPro" id="IPR006943">
    <property type="entry name" value="DUF641_pln"/>
</dbReference>
<feature type="domain" description="DUF641" evidence="2">
    <location>
        <begin position="62"/>
        <end position="185"/>
    </location>
</feature>
<sequence>MELIKQPKKSRLARTFQKVIHIQPIVKRPKKFEENEEDDRSFLKKCGPFFKDDESEKRLWKRAVLEALIAKIFASISSIKAAYAELQNAQFPYNVEAIQSADEIVVNELRILSEIKQSYLKKEFDSSPQVTFLLAEIQEQQCLMKTFELTMSKLETEIKEKGLLIDSLRRNLEESNAHNKILEKKLNSSGYLSSLSNLQLSVINPNHFASVLHYTVRSIRGFVKLIIGEMGSAHWDLDLVAKSIAPNVVFAKSSHSCFAIESFVCREMFENFNSENFSLLPKDSLPEEGEQRRILFFHRFKNMKSVNPVHFLVHNPHSTFAKFCRTKYLNVVHPKMECSFSGNLSQRNKVKSCEFPVNSPFFEKFAEMAKRVWLLHCLAYSFDPEAKIFTVREKSRLSEVYMESVAEDYSSFDDGEYSGEDFTVGFNVVPGFIIGKTVIQSQVYLCPNFAKSNVVEDVCLIDSKLWKGTAVPFRRDEGCGGVELSPLLSILVPKGGPIIWTTKLKRSSAY</sequence>
<name>A0AAN8UP17_9MAGN</name>
<dbReference type="Pfam" id="PF04859">
    <property type="entry name" value="DUF641"/>
    <property type="match status" value="1"/>
</dbReference>
<gene>
    <name evidence="4" type="ORF">RJ641_018475</name>
</gene>
<keyword evidence="5" id="KW-1185">Reference proteome</keyword>
<feature type="domain" description="GIL1/IRKI C-terminal" evidence="3">
    <location>
        <begin position="388"/>
        <end position="444"/>
    </location>
</feature>
<dbReference type="EMBL" id="JBAMMX010000023">
    <property type="protein sequence ID" value="KAK6917724.1"/>
    <property type="molecule type" value="Genomic_DNA"/>
</dbReference>
<dbReference type="InterPro" id="IPR056813">
    <property type="entry name" value="GIL1_IRKI_C"/>
</dbReference>
<evidence type="ECO:0000313" key="4">
    <source>
        <dbReference type="EMBL" id="KAK6917724.1"/>
    </source>
</evidence>
<keyword evidence="1" id="KW-0175">Coiled coil</keyword>
<dbReference type="Pfam" id="PF24994">
    <property type="entry name" value="GIL1_IRKI_C"/>
    <property type="match status" value="1"/>
</dbReference>
<proteinExistence type="predicted"/>
<accession>A0AAN8UP17</accession>
<dbReference type="GO" id="GO:0009639">
    <property type="term" value="P:response to red or far red light"/>
    <property type="evidence" value="ECO:0007669"/>
    <property type="project" value="InterPro"/>
</dbReference>
<protein>
    <recommendedName>
        <fullName evidence="6">DUF641 domain-containing protein</fullName>
    </recommendedName>
</protein>
<dbReference type="AlphaFoldDB" id="A0AAN8UP17"/>
<feature type="coiled-coil region" evidence="1">
    <location>
        <begin position="137"/>
        <end position="185"/>
    </location>
</feature>
<dbReference type="Proteomes" id="UP001370490">
    <property type="component" value="Unassembled WGS sequence"/>
</dbReference>
<evidence type="ECO:0000259" key="2">
    <source>
        <dbReference type="Pfam" id="PF04859"/>
    </source>
</evidence>
<dbReference type="PANTHER" id="PTHR31161">
    <property type="entry name" value="PROTEIN GRAVITROPIC IN THE LIGHT 1"/>
    <property type="match status" value="1"/>
</dbReference>
<evidence type="ECO:0008006" key="6">
    <source>
        <dbReference type="Google" id="ProtNLM"/>
    </source>
</evidence>